<dbReference type="KEGG" id="fne:FSDG_00357"/>
<dbReference type="RefSeq" id="WP_008700310.1">
    <property type="nucleotide sequence ID" value="NZ_AKBT01000001.1"/>
</dbReference>
<accession>A0A140PPP2</accession>
<reference evidence="1 2" key="1">
    <citation type="submission" date="2013-11" db="EMBL/GenBank/DDBJ databases">
        <title>The Genome Sequence of Fusobacterium sp. 7_1.</title>
        <authorList>
            <consortium name="The Broad Institute Genome Sequencing Platform"/>
            <person name="Earl A."/>
            <person name="Ward D."/>
            <person name="Feldgarden M."/>
            <person name="Gevers D."/>
            <person name="Strauss J."/>
            <person name="Ambrose C.E."/>
            <person name="Allen-Vercoe E."/>
            <person name="Walker B."/>
            <person name="Young S.K."/>
            <person name="Zeng Q."/>
            <person name="Gargeya S."/>
            <person name="Fitzgerald M."/>
            <person name="Haas B."/>
            <person name="Abouelleil A."/>
            <person name="Alvarado L."/>
            <person name="Arachchi H.M."/>
            <person name="Berlin A.M."/>
            <person name="Chapman S.B."/>
            <person name="Goldberg J."/>
            <person name="Griggs A."/>
            <person name="Gujja S."/>
            <person name="Hansen M."/>
            <person name="Howarth C."/>
            <person name="Imamovic A."/>
            <person name="Larimer J."/>
            <person name="McCowen C."/>
            <person name="Montmayeur A."/>
            <person name="Murphy C."/>
            <person name="Neiman D."/>
            <person name="Pearson M."/>
            <person name="Priest M."/>
            <person name="Roberts A."/>
            <person name="Saif S."/>
            <person name="Shea T."/>
            <person name="Sisk P."/>
            <person name="Sykes S."/>
            <person name="Wortman J."/>
            <person name="Nusbaum C."/>
            <person name="Birren B."/>
        </authorList>
    </citation>
    <scope>NUCLEOTIDE SEQUENCE [LARGE SCALE GENOMIC DNA]</scope>
    <source>
        <strain evidence="1 2">7_1</strain>
    </source>
</reference>
<name>A0A140PPP2_9FUSO</name>
<dbReference type="EMBL" id="CP007062">
    <property type="protein sequence ID" value="EEO41798.1"/>
    <property type="molecule type" value="Genomic_DNA"/>
</dbReference>
<dbReference type="AlphaFoldDB" id="A0A140PPP2"/>
<protein>
    <submittedName>
        <fullName evidence="1">Uncharacterized protein</fullName>
    </submittedName>
</protein>
<proteinExistence type="predicted"/>
<dbReference type="HOGENOM" id="CLU_1382374_0_0_0"/>
<evidence type="ECO:0000313" key="1">
    <source>
        <dbReference type="EMBL" id="EEO41798.1"/>
    </source>
</evidence>
<sequence length="158" mass="19082">MLITINKKSYDSDDYTGKIDLLLENICYELLNDDRFNFMDRLEFTFGYMVEIMEYITQNNYNPPYNFNELKDDRDKLELVIEQYKFIKYLLTGNKGSYEKYLEQLEQYEVFSKDKAIMTMIDYKIARFSNEIFEEMGIEVVDRIDQGFIVRNNGLYKN</sequence>
<dbReference type="Proteomes" id="UP000002799">
    <property type="component" value="Chromosome"/>
</dbReference>
<organism evidence="1">
    <name type="scientific">Fusobacterium animalis 7_1</name>
    <dbReference type="NCBI Taxonomy" id="457405"/>
    <lineage>
        <taxon>Bacteria</taxon>
        <taxon>Fusobacteriati</taxon>
        <taxon>Fusobacteriota</taxon>
        <taxon>Fusobacteriia</taxon>
        <taxon>Fusobacteriales</taxon>
        <taxon>Fusobacteriaceae</taxon>
        <taxon>Fusobacterium</taxon>
    </lineage>
</organism>
<gene>
    <name evidence="1" type="ORF">FSDG_00357</name>
</gene>
<evidence type="ECO:0000313" key="2">
    <source>
        <dbReference type="Proteomes" id="UP000002799"/>
    </source>
</evidence>